<dbReference type="PANTHER" id="PTHR11220">
    <property type="entry name" value="HEME-BINDING PROTEIN-RELATED"/>
    <property type="match status" value="1"/>
</dbReference>
<sequence length="243" mass="27369">MGSIVGKENVAEPAFSILLQRSSGDVKTSYELREYGKRFVAEVCYSDPNNTSSPFQTLARYIGVFGNPQNEGIESIPMTAPEAMDTKGVPIAMTAPVVMDNYTKGAQIAMTAPVVMENSSPGMKDYKRMKFFLPAEYDDLSKIPKPTNPAVKIAEVPPAVGAVHRYNGSFSDSINEKMALDLAAQLREDGIQRLDDEYTKRNFEFWGYNPPFTLPMFRRNEVWLELTQEEVEMLQQKYNENHD</sequence>
<dbReference type="OrthoDB" id="6424451at2759"/>
<reference evidence="1" key="1">
    <citation type="journal article" date="2021" name="Sci. Rep.">
        <title>Diploid genomic architecture of Nitzschia inconspicua, an elite biomass production diatom.</title>
        <authorList>
            <person name="Oliver A."/>
            <person name="Podell S."/>
            <person name="Pinowska A."/>
            <person name="Traller J.C."/>
            <person name="Smith S.R."/>
            <person name="McClure R."/>
            <person name="Beliaev A."/>
            <person name="Bohutskyi P."/>
            <person name="Hill E.A."/>
            <person name="Rabines A."/>
            <person name="Zheng H."/>
            <person name="Allen L.Z."/>
            <person name="Kuo A."/>
            <person name="Grigoriev I.V."/>
            <person name="Allen A.E."/>
            <person name="Hazlebeck D."/>
            <person name="Allen E.E."/>
        </authorList>
    </citation>
    <scope>NUCLEOTIDE SEQUENCE</scope>
    <source>
        <strain evidence="1">Hildebrandi</strain>
    </source>
</reference>
<protein>
    <submittedName>
        <fullName evidence="1">SOUL heme-binding domain containing protein</fullName>
    </submittedName>
</protein>
<dbReference type="Pfam" id="PF04832">
    <property type="entry name" value="SOUL"/>
    <property type="match status" value="2"/>
</dbReference>
<gene>
    <name evidence="1" type="ORF">IV203_017080</name>
</gene>
<dbReference type="PANTHER" id="PTHR11220:SF58">
    <property type="entry name" value="SOUL HEME-BINDING FAMILY PROTEIN"/>
    <property type="match status" value="1"/>
</dbReference>
<dbReference type="AlphaFoldDB" id="A0A9K3KSF9"/>
<reference evidence="1" key="2">
    <citation type="submission" date="2021-04" db="EMBL/GenBank/DDBJ databases">
        <authorList>
            <person name="Podell S."/>
        </authorList>
    </citation>
    <scope>NUCLEOTIDE SEQUENCE</scope>
    <source>
        <strain evidence="1">Hildebrandi</strain>
    </source>
</reference>
<dbReference type="InterPro" id="IPR006917">
    <property type="entry name" value="SOUL_heme-bd"/>
</dbReference>
<comment type="caution">
    <text evidence="1">The sequence shown here is derived from an EMBL/GenBank/DDBJ whole genome shotgun (WGS) entry which is preliminary data.</text>
</comment>
<dbReference type="EMBL" id="JAGRRH010000020">
    <property type="protein sequence ID" value="KAG7348375.1"/>
    <property type="molecule type" value="Genomic_DNA"/>
</dbReference>
<accession>A0A9K3KSF9</accession>
<organism evidence="1 2">
    <name type="scientific">Nitzschia inconspicua</name>
    <dbReference type="NCBI Taxonomy" id="303405"/>
    <lineage>
        <taxon>Eukaryota</taxon>
        <taxon>Sar</taxon>
        <taxon>Stramenopiles</taxon>
        <taxon>Ochrophyta</taxon>
        <taxon>Bacillariophyta</taxon>
        <taxon>Bacillariophyceae</taxon>
        <taxon>Bacillariophycidae</taxon>
        <taxon>Bacillariales</taxon>
        <taxon>Bacillariaceae</taxon>
        <taxon>Nitzschia</taxon>
    </lineage>
</organism>
<name>A0A9K3KSF9_9STRA</name>
<dbReference type="Proteomes" id="UP000693970">
    <property type="component" value="Unassembled WGS sequence"/>
</dbReference>
<evidence type="ECO:0000313" key="1">
    <source>
        <dbReference type="EMBL" id="KAG7348375.1"/>
    </source>
</evidence>
<proteinExistence type="predicted"/>
<keyword evidence="2" id="KW-1185">Reference proteome</keyword>
<evidence type="ECO:0000313" key="2">
    <source>
        <dbReference type="Proteomes" id="UP000693970"/>
    </source>
</evidence>